<evidence type="ECO:0000256" key="6">
    <source>
        <dbReference type="ARBA" id="ARBA00023065"/>
    </source>
</evidence>
<keyword evidence="7 9" id="KW-0472">Membrane</keyword>
<dbReference type="EMBL" id="AGEJ01000005">
    <property type="protein sequence ID" value="EMD17463.1"/>
    <property type="molecule type" value="Genomic_DNA"/>
</dbReference>
<evidence type="ECO:0000256" key="7">
    <source>
        <dbReference type="ARBA" id="ARBA00023136"/>
    </source>
</evidence>
<dbReference type="PANTHER" id="PTHR30266">
    <property type="entry name" value="MECHANOSENSITIVE CHANNEL MSCL"/>
    <property type="match status" value="1"/>
</dbReference>
<keyword evidence="8 9" id="KW-0407">Ion channel</keyword>
<keyword evidence="2 9" id="KW-0813">Transport</keyword>
<reference evidence="10 11" key="1">
    <citation type="submission" date="2013-02" db="EMBL/GenBank/DDBJ databases">
        <title>The Genome Sequence of Lactobacillus catenaformis F0143.</title>
        <authorList>
            <consortium name="The Broad Institute Genome Sequencing Platform"/>
            <person name="Earl A."/>
            <person name="Ward D."/>
            <person name="Feldgarden M."/>
            <person name="Gevers D."/>
            <person name="Izard J."/>
            <person name="Blanton J.M."/>
            <person name="Mathney J."/>
            <person name="Dewhirst F.E."/>
            <person name="Young S.K."/>
            <person name="Zeng Q."/>
            <person name="Gargeya S."/>
            <person name="Fitzgerald M."/>
            <person name="Haas B."/>
            <person name="Abouelleil A."/>
            <person name="Alvarado L."/>
            <person name="Arachchi H.M."/>
            <person name="Berlin A."/>
            <person name="Chapman S.B."/>
            <person name="Gearin G."/>
            <person name="Goldberg J."/>
            <person name="Griggs A."/>
            <person name="Gujja S."/>
            <person name="Hansen M."/>
            <person name="Heiman D."/>
            <person name="Howarth C."/>
            <person name="Larimer J."/>
            <person name="Lui A."/>
            <person name="MacDonald P.J.P."/>
            <person name="McCowen C."/>
            <person name="Montmayeur A."/>
            <person name="Murphy C."/>
            <person name="Neiman D."/>
            <person name="Pearson M."/>
            <person name="Priest M."/>
            <person name="Roberts A."/>
            <person name="Saif S."/>
            <person name="Shea T."/>
            <person name="Sisk P."/>
            <person name="Stolte C."/>
            <person name="Sykes S."/>
            <person name="Wortman J."/>
            <person name="Nusbaum C."/>
            <person name="Birren B."/>
        </authorList>
    </citation>
    <scope>NUCLEOTIDE SEQUENCE [LARGE SCALE GENOMIC DNA]</scope>
    <source>
        <strain evidence="10 11">OT 569</strain>
    </source>
</reference>
<proteinExistence type="inferred from homology"/>
<evidence type="ECO:0000313" key="10">
    <source>
        <dbReference type="EMBL" id="EMD17463.1"/>
    </source>
</evidence>
<dbReference type="Gene3D" id="1.10.1200.120">
    <property type="entry name" value="Large-conductance mechanosensitive channel, MscL, domain 1"/>
    <property type="match status" value="1"/>
</dbReference>
<dbReference type="InterPro" id="IPR001185">
    <property type="entry name" value="MS_channel"/>
</dbReference>
<dbReference type="PRINTS" id="PR01264">
    <property type="entry name" value="MECHCHANNEL"/>
</dbReference>
<dbReference type="PATRIC" id="fig|999415.3.peg.252"/>
<dbReference type="GO" id="GO:0008381">
    <property type="term" value="F:mechanosensitive monoatomic ion channel activity"/>
    <property type="evidence" value="ECO:0007669"/>
    <property type="project" value="UniProtKB-UniRule"/>
</dbReference>
<dbReference type="NCBIfam" id="TIGR00220">
    <property type="entry name" value="mscL"/>
    <property type="match status" value="1"/>
</dbReference>
<comment type="caution">
    <text evidence="10">The sequence shown here is derived from an EMBL/GenBank/DDBJ whole genome shotgun (WGS) entry which is preliminary data.</text>
</comment>
<evidence type="ECO:0000256" key="2">
    <source>
        <dbReference type="ARBA" id="ARBA00022448"/>
    </source>
</evidence>
<dbReference type="STRING" id="999415.HMPREF9943_00250"/>
<feature type="transmembrane region" description="Helical" evidence="9">
    <location>
        <begin position="37"/>
        <end position="55"/>
    </location>
</feature>
<dbReference type="OrthoDB" id="9810350at2"/>
<comment type="similarity">
    <text evidence="9">Belongs to the MscL family.</text>
</comment>
<dbReference type="eggNOG" id="COG1970">
    <property type="taxonomic scope" value="Bacteria"/>
</dbReference>
<keyword evidence="5 9" id="KW-1133">Transmembrane helix</keyword>
<evidence type="ECO:0000256" key="5">
    <source>
        <dbReference type="ARBA" id="ARBA00022989"/>
    </source>
</evidence>
<dbReference type="HAMAP" id="MF_00115">
    <property type="entry name" value="MscL"/>
    <property type="match status" value="1"/>
</dbReference>
<keyword evidence="11" id="KW-1185">Reference proteome</keyword>
<protein>
    <recommendedName>
        <fullName evidence="9">Large-conductance mechanosensitive channel</fullName>
    </recommendedName>
</protein>
<dbReference type="InterPro" id="IPR037673">
    <property type="entry name" value="MSC/AndL"/>
</dbReference>
<dbReference type="InterPro" id="IPR036019">
    <property type="entry name" value="MscL_channel"/>
</dbReference>
<comment type="subunit">
    <text evidence="9">Homopentamer.</text>
</comment>
<evidence type="ECO:0000256" key="1">
    <source>
        <dbReference type="ARBA" id="ARBA00004141"/>
    </source>
</evidence>
<dbReference type="Proteomes" id="UP000011758">
    <property type="component" value="Unassembled WGS sequence"/>
</dbReference>
<dbReference type="PANTHER" id="PTHR30266:SF2">
    <property type="entry name" value="LARGE-CONDUCTANCE MECHANOSENSITIVE CHANNEL"/>
    <property type="match status" value="1"/>
</dbReference>
<evidence type="ECO:0000256" key="9">
    <source>
        <dbReference type="HAMAP-Rule" id="MF_00115"/>
    </source>
</evidence>
<keyword evidence="6 9" id="KW-0406">Ion transport</keyword>
<dbReference type="Pfam" id="PF01741">
    <property type="entry name" value="MscL"/>
    <property type="match status" value="1"/>
</dbReference>
<sequence>MKNLWNEFKEFAFTGNVIDMAVGVILGGALKEVVTAVVNMVMGIISAIIKIPASLDKAVAKVGTVEIAYGAVVSSLINFLLLALCIFTMIKAINTAKNKMKKAEEPVAAPEAKSAEVLLLEEIRDLLSKK</sequence>
<organism evidence="10 11">
    <name type="scientific">Eggerthia catenaformis OT 569 = DSM 20559</name>
    <dbReference type="NCBI Taxonomy" id="999415"/>
    <lineage>
        <taxon>Bacteria</taxon>
        <taxon>Bacillati</taxon>
        <taxon>Bacillota</taxon>
        <taxon>Erysipelotrichia</taxon>
        <taxon>Erysipelotrichales</taxon>
        <taxon>Coprobacillaceae</taxon>
        <taxon>Eggerthia</taxon>
    </lineage>
</organism>
<dbReference type="AlphaFoldDB" id="M2NGW3"/>
<evidence type="ECO:0000313" key="11">
    <source>
        <dbReference type="Proteomes" id="UP000011758"/>
    </source>
</evidence>
<name>M2NGW3_9FIRM</name>
<keyword evidence="4 9" id="KW-0812">Transmembrane</keyword>
<feature type="transmembrane region" description="Helical" evidence="9">
    <location>
        <begin position="12"/>
        <end position="30"/>
    </location>
</feature>
<dbReference type="BioCyc" id="ECAT999415-HMP:GTTI-259-MONOMER"/>
<gene>
    <name evidence="9" type="primary">mscL</name>
    <name evidence="10" type="ORF">HMPREF9943_00250</name>
</gene>
<evidence type="ECO:0000256" key="3">
    <source>
        <dbReference type="ARBA" id="ARBA00022475"/>
    </source>
</evidence>
<evidence type="ECO:0000256" key="8">
    <source>
        <dbReference type="ARBA" id="ARBA00023303"/>
    </source>
</evidence>
<feature type="transmembrane region" description="Helical" evidence="9">
    <location>
        <begin position="67"/>
        <end position="90"/>
    </location>
</feature>
<comment type="subcellular location">
    <subcellularLocation>
        <location evidence="9">Cell membrane</location>
        <topology evidence="9">Multi-pass membrane protein</topology>
    </subcellularLocation>
    <subcellularLocation>
        <location evidence="1">Membrane</location>
        <topology evidence="1">Multi-pass membrane protein</topology>
    </subcellularLocation>
</comment>
<dbReference type="RefSeq" id="WP_004801296.1">
    <property type="nucleotide sequence ID" value="NZ_KB446646.1"/>
</dbReference>
<keyword evidence="3 9" id="KW-1003">Cell membrane</keyword>
<dbReference type="GO" id="GO:0005886">
    <property type="term" value="C:plasma membrane"/>
    <property type="evidence" value="ECO:0007669"/>
    <property type="project" value="UniProtKB-SubCell"/>
</dbReference>
<comment type="function">
    <text evidence="9">Channel that opens in response to stretch forces in the membrane lipid bilayer. May participate in the regulation of osmotic pressure changes within the cell.</text>
</comment>
<accession>M2NGW3</accession>
<dbReference type="SUPFAM" id="SSF81330">
    <property type="entry name" value="Gated mechanosensitive channel"/>
    <property type="match status" value="1"/>
</dbReference>
<evidence type="ECO:0000256" key="4">
    <source>
        <dbReference type="ARBA" id="ARBA00022692"/>
    </source>
</evidence>